<reference evidence="7" key="1">
    <citation type="submission" date="2009-12" db="EMBL/GenBank/DDBJ databases">
        <title>Complete sequence of Treponema azotonutricium strain ZAS-9.</title>
        <authorList>
            <person name="Tetu S.G."/>
            <person name="Matson E."/>
            <person name="Ren Q."/>
            <person name="Seshadri R."/>
            <person name="Elbourne L."/>
            <person name="Hassan K.A."/>
            <person name="Durkin A."/>
            <person name="Radune D."/>
            <person name="Mohamoud Y."/>
            <person name="Shay R."/>
            <person name="Jin S."/>
            <person name="Zhang X."/>
            <person name="Lucey K."/>
            <person name="Ballor N.R."/>
            <person name="Ottesen E."/>
            <person name="Rosenthal R."/>
            <person name="Allen A."/>
            <person name="Leadbetter J.R."/>
            <person name="Paulsen I.T."/>
        </authorList>
    </citation>
    <scope>NUCLEOTIDE SEQUENCE [LARGE SCALE GENOMIC DNA]</scope>
    <source>
        <strain evidence="7">ATCC BAA-888 / DSM 13862 / ZAS-9</strain>
    </source>
</reference>
<feature type="domain" description="Aspartate carbamoyltransferase regulatory subunit C-terminal" evidence="5">
    <location>
        <begin position="95"/>
        <end position="138"/>
    </location>
</feature>
<dbReference type="InterPro" id="IPR036792">
    <property type="entry name" value="Asp_carbatrfase_reg_C_sf"/>
</dbReference>
<dbReference type="OrthoDB" id="5599321at2"/>
<dbReference type="Gene3D" id="2.30.30.20">
    <property type="entry name" value="Aspartate carbamoyltransferase regulatory subunit, C-terminal domain"/>
    <property type="match status" value="1"/>
</dbReference>
<name>F5Y9E4_LEAAZ</name>
<keyword evidence="2" id="KW-0862">Zinc</keyword>
<dbReference type="EMBL" id="CP001841">
    <property type="protein sequence ID" value="AEF83076.1"/>
    <property type="molecule type" value="Genomic_DNA"/>
</dbReference>
<dbReference type="GO" id="GO:0006207">
    <property type="term" value="P:'de novo' pyrimidine nucleobase biosynthetic process"/>
    <property type="evidence" value="ECO:0007669"/>
    <property type="project" value="InterPro"/>
</dbReference>
<dbReference type="PANTHER" id="PTHR35805:SF1">
    <property type="entry name" value="ASPARTATE CARBAMOYLTRANSFERASE REGULATORY CHAIN"/>
    <property type="match status" value="1"/>
</dbReference>
<dbReference type="GO" id="GO:0006221">
    <property type="term" value="P:pyrimidine nucleotide biosynthetic process"/>
    <property type="evidence" value="ECO:0007669"/>
    <property type="project" value="UniProtKB-KW"/>
</dbReference>
<dbReference type="RefSeq" id="WP_015709932.1">
    <property type="nucleotide sequence ID" value="NC_015577.1"/>
</dbReference>
<dbReference type="HOGENOM" id="CLU_128576_0_0_12"/>
<dbReference type="GO" id="GO:0009347">
    <property type="term" value="C:aspartate carbamoyltransferase complex"/>
    <property type="evidence" value="ECO:0007669"/>
    <property type="project" value="InterPro"/>
</dbReference>
<dbReference type="AlphaFoldDB" id="F5Y9E4"/>
<dbReference type="SUPFAM" id="SSF57825">
    <property type="entry name" value="Aspartate carbamoyltransferase, Regulatory-chain, C-terminal domain"/>
    <property type="match status" value="1"/>
</dbReference>
<dbReference type="InParanoid" id="F5Y9E4"/>
<keyword evidence="1" id="KW-0479">Metal-binding</keyword>
<dbReference type="KEGG" id="taz:TREAZ_2117"/>
<organism evidence="6 7">
    <name type="scientific">Leadbettera azotonutricia (strain ATCC BAA-888 / DSM 13862 / ZAS-9)</name>
    <name type="common">Treponema azotonutricium</name>
    <dbReference type="NCBI Taxonomy" id="545695"/>
    <lineage>
        <taxon>Bacteria</taxon>
        <taxon>Pseudomonadati</taxon>
        <taxon>Spirochaetota</taxon>
        <taxon>Spirochaetia</taxon>
        <taxon>Spirochaetales</taxon>
        <taxon>Breznakiellaceae</taxon>
        <taxon>Leadbettera</taxon>
    </lineage>
</organism>
<dbReference type="Pfam" id="PF01948">
    <property type="entry name" value="PyrI"/>
    <property type="match status" value="1"/>
</dbReference>
<evidence type="ECO:0000256" key="3">
    <source>
        <dbReference type="ARBA" id="ARBA00022975"/>
    </source>
</evidence>
<dbReference type="NCBIfam" id="NF002063">
    <property type="entry name" value="PRK00893.1-3"/>
    <property type="match status" value="1"/>
</dbReference>
<evidence type="ECO:0000259" key="4">
    <source>
        <dbReference type="Pfam" id="PF01948"/>
    </source>
</evidence>
<accession>F5Y9E4</accession>
<proteinExistence type="predicted"/>
<gene>
    <name evidence="6" type="ordered locus">TREAZ_2117</name>
</gene>
<evidence type="ECO:0000259" key="5">
    <source>
        <dbReference type="Pfam" id="PF02748"/>
    </source>
</evidence>
<evidence type="ECO:0000256" key="2">
    <source>
        <dbReference type="ARBA" id="ARBA00022833"/>
    </source>
</evidence>
<dbReference type="SUPFAM" id="SSF54893">
    <property type="entry name" value="Aspartate carbamoyltransferase, Regulatory-chain, N-terminal domain"/>
    <property type="match status" value="1"/>
</dbReference>
<evidence type="ECO:0000256" key="1">
    <source>
        <dbReference type="ARBA" id="ARBA00022723"/>
    </source>
</evidence>
<reference evidence="6 7" key="2">
    <citation type="journal article" date="2011" name="ISME J.">
        <title>RNA-seq reveals cooperative metabolic interactions between two termite-gut spirochete species in co-culture.</title>
        <authorList>
            <person name="Rosenthal A.Z."/>
            <person name="Matson E.G."/>
            <person name="Eldar A."/>
            <person name="Leadbetter J.R."/>
        </authorList>
    </citation>
    <scope>NUCLEOTIDE SEQUENCE [LARGE SCALE GENOMIC DNA]</scope>
    <source>
        <strain evidence="7">ATCC BAA-888 / DSM 13862 / ZAS-9</strain>
    </source>
</reference>
<dbReference type="eggNOG" id="COG1781">
    <property type="taxonomic scope" value="Bacteria"/>
</dbReference>
<keyword evidence="3" id="KW-0665">Pyrimidine biosynthesis</keyword>
<sequence length="148" mass="17048">MLNIDKIRNGIVIDHIKAGQGIHIFNWLGLDKAPYTVAFVVNASSRNMERKDIIKIDNTIAINFDVLGLIDPNITVNIIENEKITEKIKLKLPEKVENIIHCKNPRCITSTEKYIPHIFHLENSRERTYRCEYCDEIRSAGDFRNAGQ</sequence>
<dbReference type="InterPro" id="IPR002801">
    <property type="entry name" value="Asp_carbamoylTrfase_reg"/>
</dbReference>
<dbReference type="GO" id="GO:0046872">
    <property type="term" value="F:metal ion binding"/>
    <property type="evidence" value="ECO:0007669"/>
    <property type="project" value="UniProtKB-KW"/>
</dbReference>
<dbReference type="Proteomes" id="UP000009222">
    <property type="component" value="Chromosome"/>
</dbReference>
<dbReference type="InterPro" id="IPR020545">
    <property type="entry name" value="Asp_carbamoyltransf_reg_N"/>
</dbReference>
<dbReference type="InterPro" id="IPR020542">
    <property type="entry name" value="Asp_carbamoyltrfase_reg_C"/>
</dbReference>
<dbReference type="STRING" id="545695.TREAZ_2117"/>
<protein>
    <submittedName>
        <fullName evidence="6">PyrI</fullName>
    </submittedName>
</protein>
<evidence type="ECO:0000313" key="7">
    <source>
        <dbReference type="Proteomes" id="UP000009222"/>
    </source>
</evidence>
<evidence type="ECO:0000313" key="6">
    <source>
        <dbReference type="EMBL" id="AEF83076.1"/>
    </source>
</evidence>
<feature type="domain" description="Aspartate carbamoyltransferase regulatory subunit N-terminal" evidence="4">
    <location>
        <begin position="2"/>
        <end position="91"/>
    </location>
</feature>
<dbReference type="InterPro" id="IPR036793">
    <property type="entry name" value="Asp_carbatrfase_reg_N_sf"/>
</dbReference>
<keyword evidence="7" id="KW-1185">Reference proteome</keyword>
<dbReference type="PANTHER" id="PTHR35805">
    <property type="entry name" value="ASPARTATE CARBAMOYLTRANSFERASE REGULATORY CHAIN"/>
    <property type="match status" value="1"/>
</dbReference>
<dbReference type="Gene3D" id="3.30.70.140">
    <property type="entry name" value="Aspartate carbamoyltransferase regulatory subunit, N-terminal domain"/>
    <property type="match status" value="1"/>
</dbReference>
<dbReference type="Pfam" id="PF02748">
    <property type="entry name" value="PyrI_C"/>
    <property type="match status" value="1"/>
</dbReference>